<accession>A0A426XC41</accession>
<reference evidence="1 2" key="1">
    <citation type="journal article" date="2014" name="Agronomy (Basel)">
        <title>A Draft Genome Sequence for Ensete ventricosum, the Drought-Tolerant Tree Against Hunger.</title>
        <authorList>
            <person name="Harrison J."/>
            <person name="Moore K.A."/>
            <person name="Paszkiewicz K."/>
            <person name="Jones T."/>
            <person name="Grant M."/>
            <person name="Ambacheew D."/>
            <person name="Muzemil S."/>
            <person name="Studholme D.J."/>
        </authorList>
    </citation>
    <scope>NUCLEOTIDE SEQUENCE [LARGE SCALE GENOMIC DNA]</scope>
</reference>
<evidence type="ECO:0000313" key="2">
    <source>
        <dbReference type="Proteomes" id="UP000287651"/>
    </source>
</evidence>
<name>A0A426XC41_ENSVE</name>
<organism evidence="1 2">
    <name type="scientific">Ensete ventricosum</name>
    <name type="common">Abyssinian banana</name>
    <name type="synonym">Musa ensete</name>
    <dbReference type="NCBI Taxonomy" id="4639"/>
    <lineage>
        <taxon>Eukaryota</taxon>
        <taxon>Viridiplantae</taxon>
        <taxon>Streptophyta</taxon>
        <taxon>Embryophyta</taxon>
        <taxon>Tracheophyta</taxon>
        <taxon>Spermatophyta</taxon>
        <taxon>Magnoliopsida</taxon>
        <taxon>Liliopsida</taxon>
        <taxon>Zingiberales</taxon>
        <taxon>Musaceae</taxon>
        <taxon>Ensete</taxon>
    </lineage>
</organism>
<proteinExistence type="predicted"/>
<comment type="caution">
    <text evidence="1">The sequence shown here is derived from an EMBL/GenBank/DDBJ whole genome shotgun (WGS) entry which is preliminary data.</text>
</comment>
<dbReference type="Proteomes" id="UP000287651">
    <property type="component" value="Unassembled WGS sequence"/>
</dbReference>
<dbReference type="EMBL" id="AMZH03022743">
    <property type="protein sequence ID" value="RRT37061.1"/>
    <property type="molecule type" value="Genomic_DNA"/>
</dbReference>
<protein>
    <submittedName>
        <fullName evidence="1">Uncharacterized protein</fullName>
    </submittedName>
</protein>
<dbReference type="AlphaFoldDB" id="A0A426XC41"/>
<evidence type="ECO:0000313" key="1">
    <source>
        <dbReference type="EMBL" id="RRT37061.1"/>
    </source>
</evidence>
<sequence>MVGSPLRASHCQRLSPAVSIGTANAGCCTCGLLPLQVVIAPCGLALAAIGRPLMGWLWPQPTAPLRAGPGRGWPALHGGYCGCPPLLLTSFAVKIQQKCVE</sequence>
<gene>
    <name evidence="1" type="ORF">B296_00037255</name>
</gene>